<feature type="compositionally biased region" description="Pro residues" evidence="1">
    <location>
        <begin position="322"/>
        <end position="333"/>
    </location>
</feature>
<gene>
    <name evidence="2" type="ORF">WG66_2204</name>
</gene>
<comment type="caution">
    <text evidence="2">The sequence shown here is derived from an EMBL/GenBank/DDBJ whole genome shotgun (WGS) entry which is preliminary data.</text>
</comment>
<evidence type="ECO:0000313" key="2">
    <source>
        <dbReference type="EMBL" id="KTB45217.1"/>
    </source>
</evidence>
<evidence type="ECO:0000313" key="3">
    <source>
        <dbReference type="Proteomes" id="UP000054988"/>
    </source>
</evidence>
<feature type="compositionally biased region" description="Polar residues" evidence="1">
    <location>
        <begin position="14"/>
        <end position="25"/>
    </location>
</feature>
<dbReference type="EMBL" id="LATX01000741">
    <property type="protein sequence ID" value="KTB45217.1"/>
    <property type="molecule type" value="Genomic_DNA"/>
</dbReference>
<proteinExistence type="predicted"/>
<dbReference type="Gene3D" id="1.10.472.10">
    <property type="entry name" value="Cyclin-like"/>
    <property type="match status" value="1"/>
</dbReference>
<organism evidence="2 3">
    <name type="scientific">Moniliophthora roreri</name>
    <name type="common">Frosty pod rot fungus</name>
    <name type="synonym">Monilia roreri</name>
    <dbReference type="NCBI Taxonomy" id="221103"/>
    <lineage>
        <taxon>Eukaryota</taxon>
        <taxon>Fungi</taxon>
        <taxon>Dikarya</taxon>
        <taxon>Basidiomycota</taxon>
        <taxon>Agaricomycotina</taxon>
        <taxon>Agaricomycetes</taxon>
        <taxon>Agaricomycetidae</taxon>
        <taxon>Agaricales</taxon>
        <taxon>Marasmiineae</taxon>
        <taxon>Marasmiaceae</taxon>
        <taxon>Moniliophthora</taxon>
    </lineage>
</organism>
<name>A0A0W0G9I1_MONRR</name>
<dbReference type="Proteomes" id="UP000054988">
    <property type="component" value="Unassembled WGS sequence"/>
</dbReference>
<feature type="region of interest" description="Disordered" evidence="1">
    <location>
        <begin position="1"/>
        <end position="123"/>
    </location>
</feature>
<evidence type="ECO:0000256" key="1">
    <source>
        <dbReference type="SAM" id="MobiDB-lite"/>
    </source>
</evidence>
<protein>
    <submittedName>
        <fullName evidence="2">Uncharacterized protein</fullName>
    </submittedName>
</protein>
<reference evidence="2 3" key="1">
    <citation type="submission" date="2015-12" db="EMBL/GenBank/DDBJ databases">
        <title>Draft genome sequence of Moniliophthora roreri, the causal agent of frosty pod rot of cacao.</title>
        <authorList>
            <person name="Aime M.C."/>
            <person name="Diaz-Valderrama J.R."/>
            <person name="Kijpornyongpan T."/>
            <person name="Phillips-Mora W."/>
        </authorList>
    </citation>
    <scope>NUCLEOTIDE SEQUENCE [LARGE SCALE GENOMIC DNA]</scope>
    <source>
        <strain evidence="2 3">MCA 2952</strain>
    </source>
</reference>
<sequence>MESVSHLPYFFPDAQQQPEPSQPNTSRRGSVLSSILSGSGCVSTSSASIPPSASGPKCGVKRSRDETKDGQPPSRDSYLVIPEPKRRRIQTDTDFPLPFSTTSAHTEGKPTSTTTSPPATPPELPCRDWASKVALGLWIGEYLCDRFSTPEFRFVENHIIMKEMSGKLVSVLDYLDPHNSIALAALIYLERLIRGIKIGETFSDRDRATIMYRSYLLALHFAFIWLEDIPWSLSKIAECMEVSLEDARLWEHQGLSLLDYNLFIAEGIWPAWLDMLHKHAAFTECHDHIGLTLQDIFLTAKDEYRASVQHIQAPSPASSPSLPSPPHTPPPSALAPKVATTTVRELPTPHPGRSSSLVKSKEDWDSGFEFSTASLEHASAPDRQPSLFDATLPILQPKPVLPAHQHVDSLLMAVA</sequence>
<feature type="region of interest" description="Disordered" evidence="1">
    <location>
        <begin position="310"/>
        <end position="339"/>
    </location>
</feature>
<dbReference type="AlphaFoldDB" id="A0A0W0G9I1"/>
<accession>A0A0W0G9I1</accession>
<feature type="compositionally biased region" description="Low complexity" evidence="1">
    <location>
        <begin position="26"/>
        <end position="54"/>
    </location>
</feature>